<reference evidence="3" key="1">
    <citation type="journal article" date="2020" name="Stud. Mycol.">
        <title>101 Dothideomycetes genomes: a test case for predicting lifestyles and emergence of pathogens.</title>
        <authorList>
            <person name="Haridas S."/>
            <person name="Albert R."/>
            <person name="Binder M."/>
            <person name="Bloem J."/>
            <person name="Labutti K."/>
            <person name="Salamov A."/>
            <person name="Andreopoulos B."/>
            <person name="Baker S."/>
            <person name="Barry K."/>
            <person name="Bills G."/>
            <person name="Bluhm B."/>
            <person name="Cannon C."/>
            <person name="Castanera R."/>
            <person name="Culley D."/>
            <person name="Daum C."/>
            <person name="Ezra D."/>
            <person name="Gonzalez J."/>
            <person name="Henrissat B."/>
            <person name="Kuo A."/>
            <person name="Liang C."/>
            <person name="Lipzen A."/>
            <person name="Lutzoni F."/>
            <person name="Magnuson J."/>
            <person name="Mondo S."/>
            <person name="Nolan M."/>
            <person name="Ohm R."/>
            <person name="Pangilinan J."/>
            <person name="Park H.-J."/>
            <person name="Ramirez L."/>
            <person name="Alfaro M."/>
            <person name="Sun H."/>
            <person name="Tritt A."/>
            <person name="Yoshinaga Y."/>
            <person name="Zwiers L.-H."/>
            <person name="Turgeon B."/>
            <person name="Goodwin S."/>
            <person name="Spatafora J."/>
            <person name="Crous P."/>
            <person name="Grigoriev I."/>
        </authorList>
    </citation>
    <scope>NUCLEOTIDE SEQUENCE</scope>
    <source>
        <strain evidence="3">CBS 115976</strain>
    </source>
</reference>
<protein>
    <submittedName>
        <fullName evidence="3">Putative short-chain dehydrogenases/reductase</fullName>
    </submittedName>
</protein>
<dbReference type="SUPFAM" id="SSF51735">
    <property type="entry name" value="NAD(P)-binding Rossmann-fold domains"/>
    <property type="match status" value="1"/>
</dbReference>
<keyword evidence="4" id="KW-1185">Reference proteome</keyword>
<gene>
    <name evidence="3" type="ORF">BT63DRAFT_369157</name>
</gene>
<accession>A0A6A6UP44</accession>
<keyword evidence="1" id="KW-0560">Oxidoreductase</keyword>
<dbReference type="PANTHER" id="PTHR47534">
    <property type="entry name" value="YALI0E05731P"/>
    <property type="match status" value="1"/>
</dbReference>
<dbReference type="InterPro" id="IPR052228">
    <property type="entry name" value="Sec_Metab_Biosynth_Oxidored"/>
</dbReference>
<name>A0A6A6UP44_9PEZI</name>
<evidence type="ECO:0000313" key="3">
    <source>
        <dbReference type="EMBL" id="KAF2673197.1"/>
    </source>
</evidence>
<feature type="region of interest" description="Disordered" evidence="2">
    <location>
        <begin position="282"/>
        <end position="301"/>
    </location>
</feature>
<organism evidence="3 4">
    <name type="scientific">Microthyrium microscopicum</name>
    <dbReference type="NCBI Taxonomy" id="703497"/>
    <lineage>
        <taxon>Eukaryota</taxon>
        <taxon>Fungi</taxon>
        <taxon>Dikarya</taxon>
        <taxon>Ascomycota</taxon>
        <taxon>Pezizomycotina</taxon>
        <taxon>Dothideomycetes</taxon>
        <taxon>Dothideomycetes incertae sedis</taxon>
        <taxon>Microthyriales</taxon>
        <taxon>Microthyriaceae</taxon>
        <taxon>Microthyrium</taxon>
    </lineage>
</organism>
<proteinExistence type="predicted"/>
<evidence type="ECO:0000256" key="2">
    <source>
        <dbReference type="SAM" id="MobiDB-lite"/>
    </source>
</evidence>
<evidence type="ECO:0000313" key="4">
    <source>
        <dbReference type="Proteomes" id="UP000799302"/>
    </source>
</evidence>
<dbReference type="GO" id="GO:0016491">
    <property type="term" value="F:oxidoreductase activity"/>
    <property type="evidence" value="ECO:0007669"/>
    <property type="project" value="UniProtKB-KW"/>
</dbReference>
<dbReference type="EMBL" id="MU004231">
    <property type="protein sequence ID" value="KAF2673197.1"/>
    <property type="molecule type" value="Genomic_DNA"/>
</dbReference>
<sequence>MVALHQVVASNERITSTFPGGLVAVFIGGTSGVGKYTLTLLAKYSANPRIYLVGRSEEAAVQIIAECKQLNSAGTFIFIKSDISLLKNVDDVCQQIKSKETAINILFQSQSTMAFKKETREGLPLAGALALYSRLRFIINLLPLLQNAHDLRRVVSVGAATCEGEIDTSNILGRDFALRKWRDQAAACMTLLLEQFARKAPTVSFVHNVPGIVKTGITRDAEGLSISIMNAVVSFLGPLIYTPPTDCGERHAFLATSAMYPPREVQANDGVPLEEDLAVARGSDGKTGSGVYTLDNKNNSSPPKVEEVLALHRSSGTGKKVWDIIVMNIQRITDVQVGN</sequence>
<dbReference type="Proteomes" id="UP000799302">
    <property type="component" value="Unassembled WGS sequence"/>
</dbReference>
<dbReference type="InterPro" id="IPR002347">
    <property type="entry name" value="SDR_fam"/>
</dbReference>
<evidence type="ECO:0000256" key="1">
    <source>
        <dbReference type="ARBA" id="ARBA00023002"/>
    </source>
</evidence>
<dbReference type="OrthoDB" id="2898509at2759"/>
<dbReference type="InterPro" id="IPR036291">
    <property type="entry name" value="NAD(P)-bd_dom_sf"/>
</dbReference>
<dbReference type="Pfam" id="PF00106">
    <property type="entry name" value="adh_short"/>
    <property type="match status" value="1"/>
</dbReference>
<dbReference type="AlphaFoldDB" id="A0A6A6UP44"/>
<dbReference type="Gene3D" id="3.40.50.720">
    <property type="entry name" value="NAD(P)-binding Rossmann-like Domain"/>
    <property type="match status" value="1"/>
</dbReference>
<dbReference type="PANTHER" id="PTHR47534:SF3">
    <property type="entry name" value="ALCOHOL DEHYDROGENASE-LIKE C-TERMINAL DOMAIN-CONTAINING PROTEIN"/>
    <property type="match status" value="1"/>
</dbReference>